<comment type="caution">
    <text evidence="1">The sequence shown here is derived from an EMBL/GenBank/DDBJ whole genome shotgun (WGS) entry which is preliminary data.</text>
</comment>
<organism evidence="1 2">
    <name type="scientific">Pseudocercospora fuligena</name>
    <dbReference type="NCBI Taxonomy" id="685502"/>
    <lineage>
        <taxon>Eukaryota</taxon>
        <taxon>Fungi</taxon>
        <taxon>Dikarya</taxon>
        <taxon>Ascomycota</taxon>
        <taxon>Pezizomycotina</taxon>
        <taxon>Dothideomycetes</taxon>
        <taxon>Dothideomycetidae</taxon>
        <taxon>Mycosphaerellales</taxon>
        <taxon>Mycosphaerellaceae</taxon>
        <taxon>Pseudocercospora</taxon>
    </lineage>
</organism>
<dbReference type="EMBL" id="JABCIY010000032">
    <property type="protein sequence ID" value="KAF7196000.1"/>
    <property type="molecule type" value="Genomic_DNA"/>
</dbReference>
<dbReference type="AlphaFoldDB" id="A0A8H6VLD3"/>
<evidence type="ECO:0008006" key="3">
    <source>
        <dbReference type="Google" id="ProtNLM"/>
    </source>
</evidence>
<sequence>MARTKQRSKNERARRRGRLEKVREAIIAGILPADTARTKLSKHQSKRLEILRTIVAATTPATEADDDDDTRARLKLLDLPAELIKRILSLACATDEQTVVVSSMHGRAAAKVEDFLVSKAYFAVAAAAYVGDRVFQINDHSAFSGIINAYATKIVITDSVFLERWMKDSFPKVKQIEMQLSNWCLQGWYTIEWRHEQTKRQMELNWLSKKCREVLGGLDSFKANSRRVEAATGPSPARDQMIKICRENAKLFETVVSKVALRPRSYTIGNDSGGVASERSPIYPGSNVILGPSVGGT</sequence>
<proteinExistence type="predicted"/>
<name>A0A8H6VLD3_9PEZI</name>
<dbReference type="Proteomes" id="UP000660729">
    <property type="component" value="Unassembled WGS sequence"/>
</dbReference>
<evidence type="ECO:0000313" key="2">
    <source>
        <dbReference type="Proteomes" id="UP000660729"/>
    </source>
</evidence>
<gene>
    <name evidence="1" type="ORF">HII31_02626</name>
</gene>
<evidence type="ECO:0000313" key="1">
    <source>
        <dbReference type="EMBL" id="KAF7196000.1"/>
    </source>
</evidence>
<dbReference type="OrthoDB" id="10494300at2759"/>
<protein>
    <recommendedName>
        <fullName evidence="3">F-box domain-containing protein</fullName>
    </recommendedName>
</protein>
<reference evidence="1" key="1">
    <citation type="submission" date="2020-04" db="EMBL/GenBank/DDBJ databases">
        <title>Draft genome resource of the tomato pathogen Pseudocercospora fuligena.</title>
        <authorList>
            <person name="Zaccaron A."/>
        </authorList>
    </citation>
    <scope>NUCLEOTIDE SEQUENCE</scope>
    <source>
        <strain evidence="1">PF001</strain>
    </source>
</reference>
<keyword evidence="2" id="KW-1185">Reference proteome</keyword>
<accession>A0A8H6VLD3</accession>